<feature type="domain" description="Carboxylesterase type B" evidence="4">
    <location>
        <begin position="6"/>
        <end position="478"/>
    </location>
</feature>
<dbReference type="Proteomes" id="UP000032266">
    <property type="component" value="Chromosome"/>
</dbReference>
<evidence type="ECO:0000256" key="3">
    <source>
        <dbReference type="RuleBase" id="RU361235"/>
    </source>
</evidence>
<evidence type="ECO:0000256" key="1">
    <source>
        <dbReference type="ARBA" id="ARBA00005964"/>
    </source>
</evidence>
<dbReference type="HOGENOM" id="CLU_006586_16_4_6"/>
<dbReference type="KEGG" id="gsn:YC6258_01016"/>
<dbReference type="InterPro" id="IPR050309">
    <property type="entry name" value="Type-B_Carboxylest/Lipase"/>
</dbReference>
<dbReference type="EC" id="3.1.1.-" evidence="3"/>
<dbReference type="PANTHER" id="PTHR11559">
    <property type="entry name" value="CARBOXYLESTERASE"/>
    <property type="match status" value="1"/>
</dbReference>
<evidence type="ECO:0000256" key="2">
    <source>
        <dbReference type="ARBA" id="ARBA00022801"/>
    </source>
</evidence>
<dbReference type="Pfam" id="PF00135">
    <property type="entry name" value="COesterase"/>
    <property type="match status" value="1"/>
</dbReference>
<organism evidence="5 6">
    <name type="scientific">Gynuella sunshinyii YC6258</name>
    <dbReference type="NCBI Taxonomy" id="1445510"/>
    <lineage>
        <taxon>Bacteria</taxon>
        <taxon>Pseudomonadati</taxon>
        <taxon>Pseudomonadota</taxon>
        <taxon>Gammaproteobacteria</taxon>
        <taxon>Oceanospirillales</taxon>
        <taxon>Saccharospirillaceae</taxon>
        <taxon>Gynuella</taxon>
    </lineage>
</organism>
<keyword evidence="2 3" id="KW-0378">Hydrolase</keyword>
<dbReference type="Gene3D" id="3.40.50.1820">
    <property type="entry name" value="alpha/beta hydrolase"/>
    <property type="match status" value="1"/>
</dbReference>
<dbReference type="InterPro" id="IPR019826">
    <property type="entry name" value="Carboxylesterase_B_AS"/>
</dbReference>
<proteinExistence type="inferred from homology"/>
<dbReference type="STRING" id="1445510.YC6258_01016"/>
<dbReference type="AlphaFoldDB" id="A0A0C5VFU4"/>
<reference evidence="5 6" key="1">
    <citation type="submission" date="2014-01" db="EMBL/GenBank/DDBJ databases">
        <title>Full genme sequencing of cellulolytic bacterium Gynuella sunshinyii YC6258T gen. nov., sp. nov.</title>
        <authorList>
            <person name="Khan H."/>
            <person name="Chung E.J."/>
            <person name="Chung Y.R."/>
        </authorList>
    </citation>
    <scope>NUCLEOTIDE SEQUENCE [LARGE SCALE GENOMIC DNA]</scope>
    <source>
        <strain evidence="5 6">YC6258</strain>
    </source>
</reference>
<protein>
    <recommendedName>
        <fullName evidence="3">Carboxylic ester hydrolase</fullName>
        <ecNumber evidence="3">3.1.1.-</ecNumber>
    </recommendedName>
</protein>
<dbReference type="ESTHER" id="9gamm-a0a0c5vfu4">
    <property type="family name" value="Carb_B_Bacteria"/>
</dbReference>
<dbReference type="InterPro" id="IPR029058">
    <property type="entry name" value="AB_hydrolase_fold"/>
</dbReference>
<comment type="similarity">
    <text evidence="1 3">Belongs to the type-B carboxylesterase/lipase family.</text>
</comment>
<name>A0A0C5VFU4_9GAMM</name>
<evidence type="ECO:0000259" key="4">
    <source>
        <dbReference type="Pfam" id="PF00135"/>
    </source>
</evidence>
<gene>
    <name evidence="5" type="ORF">YC6258_01016</name>
</gene>
<dbReference type="GO" id="GO:0016787">
    <property type="term" value="F:hydrolase activity"/>
    <property type="evidence" value="ECO:0007669"/>
    <property type="project" value="UniProtKB-KW"/>
</dbReference>
<sequence>MAANSSVIIETSFGRLRGKNVNDVYCFRKVPYAEPATGPNRFKLPLTPMYWSDVYDAITDGSAPPQPPSGTSAIMGAYPMSQDESCLHLDIWSPSNVNVSKPVLVFIHGGAFITGGGSLSCYDGHALARKAGMVVVNISYRLGPLGFLAQPDLAPPNLGIHDQIAALKWIQKTIGSFGGDSDNITVAGQSAGAYCVAVMLANTSCRGLFNRAILMSPPLGMKLCRAEQAKPLAAAMLRVLGFDPNDVSKLKELPADQLMKALTLLQAQPATSTIPGEFTLPFTPVVDDDLISCDPIDAIKEGAGAWCDTLIGATREEFNAFSFQNPVFMYLTGEQLQKEFERSYGEKGADKLAVARAARVPSTPGQLLADLRGDATFNQPVMEFARAQAKHGAKSYLYQFDWQSPVHELGACHCIDLPFLFGQWDIWQAAPMVNGANKQELRDLSFLFQGALTEFARSGNPNNQGLPLWPEYGADKMQLHFDRRIQYFYKHD</sequence>
<dbReference type="OrthoDB" id="9775851at2"/>
<accession>A0A0C5VFU4</accession>
<evidence type="ECO:0000313" key="5">
    <source>
        <dbReference type="EMBL" id="AJQ93066.1"/>
    </source>
</evidence>
<keyword evidence="6" id="KW-1185">Reference proteome</keyword>
<dbReference type="PROSITE" id="PS00122">
    <property type="entry name" value="CARBOXYLESTERASE_B_1"/>
    <property type="match status" value="1"/>
</dbReference>
<dbReference type="InterPro" id="IPR002018">
    <property type="entry name" value="CarbesteraseB"/>
</dbReference>
<evidence type="ECO:0000313" key="6">
    <source>
        <dbReference type="Proteomes" id="UP000032266"/>
    </source>
</evidence>
<dbReference type="EMBL" id="CP007142">
    <property type="protein sequence ID" value="AJQ93066.1"/>
    <property type="molecule type" value="Genomic_DNA"/>
</dbReference>
<dbReference type="SUPFAM" id="SSF53474">
    <property type="entry name" value="alpha/beta-Hydrolases"/>
    <property type="match status" value="1"/>
</dbReference>
<dbReference type="RefSeq" id="WP_044615971.1">
    <property type="nucleotide sequence ID" value="NZ_CP007142.1"/>
</dbReference>